<dbReference type="PANTHER" id="PTHR15454">
    <property type="entry name" value="NISCHARIN RELATED"/>
    <property type="match status" value="1"/>
</dbReference>
<dbReference type="EMBL" id="CACRXK020006545">
    <property type="protein sequence ID" value="CAB4009707.1"/>
    <property type="molecule type" value="Genomic_DNA"/>
</dbReference>
<dbReference type="SUPFAM" id="SSF52058">
    <property type="entry name" value="L domain-like"/>
    <property type="match status" value="1"/>
</dbReference>
<comment type="caution">
    <text evidence="8">The sequence shown here is derived from an EMBL/GenBank/DDBJ whole genome shotgun (WGS) entry which is preliminary data.</text>
</comment>
<feature type="domain" description="Nischarin C-terminal PH" evidence="7">
    <location>
        <begin position="571"/>
        <end position="732"/>
    </location>
</feature>
<feature type="region of interest" description="Disordered" evidence="5">
    <location>
        <begin position="174"/>
        <end position="207"/>
    </location>
</feature>
<dbReference type="Pfam" id="PF23142">
    <property type="entry name" value="PH_PLEKHM2"/>
    <property type="match status" value="1"/>
</dbReference>
<feature type="region of interest" description="Disordered" evidence="5">
    <location>
        <begin position="762"/>
        <end position="784"/>
    </location>
</feature>
<comment type="subcellular location">
    <subcellularLocation>
        <location evidence="1">Cytoplasm</location>
    </subcellularLocation>
</comment>
<accession>A0A6S7HYB9</accession>
<proteinExistence type="predicted"/>
<dbReference type="Pfam" id="PF25625">
    <property type="entry name" value="PH_NISCH_C"/>
    <property type="match status" value="2"/>
</dbReference>
<keyword evidence="3" id="KW-0433">Leucine-rich repeat</keyword>
<evidence type="ECO:0000313" key="8">
    <source>
        <dbReference type="EMBL" id="CAB4009707.1"/>
    </source>
</evidence>
<feature type="compositionally biased region" description="Basic residues" evidence="5">
    <location>
        <begin position="100"/>
        <end position="112"/>
    </location>
</feature>
<evidence type="ECO:0000256" key="3">
    <source>
        <dbReference type="ARBA" id="ARBA00022614"/>
    </source>
</evidence>
<organism evidence="8 9">
    <name type="scientific">Paramuricea clavata</name>
    <name type="common">Red gorgonian</name>
    <name type="synonym">Violescent sea-whip</name>
    <dbReference type="NCBI Taxonomy" id="317549"/>
    <lineage>
        <taxon>Eukaryota</taxon>
        <taxon>Metazoa</taxon>
        <taxon>Cnidaria</taxon>
        <taxon>Anthozoa</taxon>
        <taxon>Octocorallia</taxon>
        <taxon>Malacalcyonacea</taxon>
        <taxon>Plexauridae</taxon>
        <taxon>Paramuricea</taxon>
    </lineage>
</organism>
<evidence type="ECO:0000259" key="6">
    <source>
        <dbReference type="Pfam" id="PF23142"/>
    </source>
</evidence>
<dbReference type="Proteomes" id="UP001152795">
    <property type="component" value="Unassembled WGS sequence"/>
</dbReference>
<dbReference type="Gene3D" id="3.80.10.10">
    <property type="entry name" value="Ribonuclease Inhibitor"/>
    <property type="match status" value="1"/>
</dbReference>
<dbReference type="AlphaFoldDB" id="A0A6S7HYB9"/>
<dbReference type="OrthoDB" id="430293at2759"/>
<keyword evidence="4" id="KW-0677">Repeat</keyword>
<dbReference type="PROSITE" id="PS51450">
    <property type="entry name" value="LRR"/>
    <property type="match status" value="1"/>
</dbReference>
<dbReference type="InterPro" id="IPR057288">
    <property type="entry name" value="PH_PLEKHM2"/>
</dbReference>
<dbReference type="InterPro" id="IPR001611">
    <property type="entry name" value="Leu-rich_rpt"/>
</dbReference>
<sequence>MFSLVNLDLSENSISDITDVLSLAQLPCLENLILLANPVRHKADLYRIQLLTAFEDRVSQICLDKVVPSEAEIKNVMGILAEEDGYEFVNVPYSTSGSPRKNKTGNKKTTRRRLKIKPRDVLEDAVVEAASVPVSKTTTTEEEQEFRDRVERMRQLGGDAWLGLLNEIQNENKGHSNHVSASLPGDTRSIGQKNDAVTSSEPSTKHSELQFGFSAELENLVILTMKEDKDVFAGSFFVSVEGDNGEEERMVGVDLKEGVLMEIVVASGETYRKYNLDEMTSVDILESSECWYVDLLHTEHKELRRHNDFHMNSGNSTENFRHVAKYHMRSMKDAAELFVLLYKFVSDSLSKRPPQRSNSDLSQTSQQTVANDVISIYSNPIGLPHDLFHQFLNNKFGCPMESELTESARHTAETRNECAHLILWVSCLPYALPEHELPVCLVLTNLNVYLFNLVNVVSPPKKVEQFEKVLPLMCCLPLFELCSVVRGVFDLTFRLEFSKRGQYGTFTFLARDSEMTESFVKALDEMDMSNGALPCIRSYDIVNTSESRLEKLTREIAMSCGKTFKDDERVLVYAVVREVTSCDDVANTSDVTSSTSSHVTSTTRSLVLTNWNIFLCEEDHIHWPELSYVRGAPSTPQWVVTKHDDVKHIIGIEVYDVTGECAFVGTSGMSLLLEDNLHGHEDDISHEDASRGTEHASRGTEVWNVIFKLKEEREQFQRSLSQIWSYNFHGKLLTTKSKPICAKSIRHSPRVDVTAHFFQEGLVSSGPDDSQNRTGKSHRRNASGPFYPVLNEDSMRKSMQVLHNANAELLERFFYETLRQNCGNDGSETLVSYAWTGCVAYTHPTREVHVWLVLSSSKVYIVADLEDKGIIGSAQDVLFGIDTKLCFHWLPLATLRQVCAGFFDQTFRLEADEPENTFTFITRDYQVTSCFLENLKSMFKEIDIERPVPSTSDDSPSIYDTYRSSAEVDNEHSSVEKLHHSKGVVQFVSPNDDAVEILKHSILEYAKESEYFTSLNDCSIVLYLLMFQVIEGKKLSRTFMVLNHVLCTSVENHVNFPLPLFVKGLPMGSRHEIQRMRLITDIKRIEFSGFNTQSFTIVYKKERLQSKVEETEMTGESCLAENSACREGEERWTMIAQTYEEKEMALGKILQFWKENVGEDLPVLKI</sequence>
<dbReference type="GO" id="GO:0005737">
    <property type="term" value="C:cytoplasm"/>
    <property type="evidence" value="ECO:0007669"/>
    <property type="project" value="UniProtKB-SubCell"/>
</dbReference>
<evidence type="ECO:0000313" key="9">
    <source>
        <dbReference type="Proteomes" id="UP001152795"/>
    </source>
</evidence>
<feature type="compositionally biased region" description="Polar residues" evidence="5">
    <location>
        <begin position="189"/>
        <end position="202"/>
    </location>
</feature>
<evidence type="ECO:0000256" key="2">
    <source>
        <dbReference type="ARBA" id="ARBA00022490"/>
    </source>
</evidence>
<dbReference type="PANTHER" id="PTHR15454:SF35">
    <property type="entry name" value="NISCHARIN"/>
    <property type="match status" value="1"/>
</dbReference>
<protein>
    <submittedName>
        <fullName evidence="8">Nischarin-like isoform X2</fullName>
    </submittedName>
</protein>
<gene>
    <name evidence="8" type="ORF">PACLA_8A069272</name>
</gene>
<evidence type="ECO:0000256" key="4">
    <source>
        <dbReference type="ARBA" id="ARBA00022737"/>
    </source>
</evidence>
<reference evidence="8" key="1">
    <citation type="submission" date="2020-04" db="EMBL/GenBank/DDBJ databases">
        <authorList>
            <person name="Alioto T."/>
            <person name="Alioto T."/>
            <person name="Gomez Garrido J."/>
        </authorList>
    </citation>
    <scope>NUCLEOTIDE SEQUENCE</scope>
    <source>
        <strain evidence="8">A484AB</strain>
    </source>
</reference>
<evidence type="ECO:0000259" key="7">
    <source>
        <dbReference type="Pfam" id="PF25625"/>
    </source>
</evidence>
<keyword evidence="2" id="KW-0963">Cytoplasm</keyword>
<feature type="domain" description="PLEKHM2 PH" evidence="6">
    <location>
        <begin position="849"/>
        <end position="952"/>
    </location>
</feature>
<name>A0A6S7HYB9_PARCT</name>
<keyword evidence="9" id="KW-1185">Reference proteome</keyword>
<feature type="domain" description="Nischarin C-terminal PH" evidence="7">
    <location>
        <begin position="1020"/>
        <end position="1163"/>
    </location>
</feature>
<feature type="region of interest" description="Disordered" evidence="5">
    <location>
        <begin position="92"/>
        <end position="112"/>
    </location>
</feature>
<evidence type="ECO:0000256" key="5">
    <source>
        <dbReference type="SAM" id="MobiDB-lite"/>
    </source>
</evidence>
<evidence type="ECO:0000256" key="1">
    <source>
        <dbReference type="ARBA" id="ARBA00004496"/>
    </source>
</evidence>
<dbReference type="InterPro" id="IPR032675">
    <property type="entry name" value="LRR_dom_sf"/>
</dbReference>
<dbReference type="InterPro" id="IPR057714">
    <property type="entry name" value="PH_NISCH_C"/>
</dbReference>